<evidence type="ECO:0000256" key="2">
    <source>
        <dbReference type="ARBA" id="ARBA00002388"/>
    </source>
</evidence>
<keyword evidence="5" id="KW-0732">Signal</keyword>
<dbReference type="SUPFAM" id="SSF50891">
    <property type="entry name" value="Cyclophilin-like"/>
    <property type="match status" value="1"/>
</dbReference>
<dbReference type="PANTHER" id="PTHR45625">
    <property type="entry name" value="PEPTIDYL-PROLYL CIS-TRANS ISOMERASE-RELATED"/>
    <property type="match status" value="1"/>
</dbReference>
<comment type="function">
    <text evidence="2 5">PPIases accelerate the folding of proteins. It catalyzes the cis-trans isomerization of proline imidic peptide bonds in oligopeptides.</text>
</comment>
<dbReference type="InterPro" id="IPR029000">
    <property type="entry name" value="Cyclophilin-like_dom_sf"/>
</dbReference>
<feature type="chain" id="PRO_5020898660" description="Peptidyl-prolyl cis-trans isomerase" evidence="5">
    <location>
        <begin position="32"/>
        <end position="240"/>
    </location>
</feature>
<proteinExistence type="inferred from homology"/>
<dbReference type="PROSITE" id="PS50072">
    <property type="entry name" value="CSA_PPIASE_2"/>
    <property type="match status" value="1"/>
</dbReference>
<feature type="region of interest" description="Disordered" evidence="6">
    <location>
        <begin position="37"/>
        <end position="79"/>
    </location>
</feature>
<dbReference type="RefSeq" id="WP_133226092.1">
    <property type="nucleotide sequence ID" value="NZ_SMRT01000002.1"/>
</dbReference>
<dbReference type="CDD" id="cd00317">
    <property type="entry name" value="cyclophilin"/>
    <property type="match status" value="1"/>
</dbReference>
<comment type="catalytic activity">
    <reaction evidence="1 5">
        <text>[protein]-peptidylproline (omega=180) = [protein]-peptidylproline (omega=0)</text>
        <dbReference type="Rhea" id="RHEA:16237"/>
        <dbReference type="Rhea" id="RHEA-COMP:10747"/>
        <dbReference type="Rhea" id="RHEA-COMP:10748"/>
        <dbReference type="ChEBI" id="CHEBI:83833"/>
        <dbReference type="ChEBI" id="CHEBI:83834"/>
        <dbReference type="EC" id="5.2.1.8"/>
    </reaction>
</comment>
<sequence length="240" mass="25289">MRATKTATIAKWAAIAAVCTLLLSACGTKYADKGSALSGQQGTSGSAGQTPAGQPAQQPANDTAQQPAAPKSWSSPPAMKIDANKTYQATVATTLGTFKIDLFAKDAPKTVNNFVFLAKEGFYKDIIFHRVISTFMVQTGDPTGTGRGGPGYKFEDELKSPHKYEPGIVAMANAGPNTNGSQFFICTGEDSVGLNKTPNYSIFGKVSEGMDVVLKIANTPVNGESPKEKISIQSVTIKEK</sequence>
<dbReference type="PROSITE" id="PS51257">
    <property type="entry name" value="PROKAR_LIPOPROTEIN"/>
    <property type="match status" value="1"/>
</dbReference>
<keyword evidence="4 5" id="KW-0413">Isomerase</keyword>
<evidence type="ECO:0000259" key="7">
    <source>
        <dbReference type="PROSITE" id="PS50072"/>
    </source>
</evidence>
<dbReference type="InterPro" id="IPR044666">
    <property type="entry name" value="Cyclophilin_A-like"/>
</dbReference>
<dbReference type="Pfam" id="PF00160">
    <property type="entry name" value="Pro_isomerase"/>
    <property type="match status" value="1"/>
</dbReference>
<evidence type="ECO:0000256" key="3">
    <source>
        <dbReference type="ARBA" id="ARBA00023110"/>
    </source>
</evidence>
<accession>A0A4V2ZU45</accession>
<dbReference type="OrthoDB" id="9807797at2"/>
<dbReference type="AlphaFoldDB" id="A0A4V2ZU45"/>
<dbReference type="EMBL" id="SMRT01000002">
    <property type="protein sequence ID" value="TDF99554.1"/>
    <property type="molecule type" value="Genomic_DNA"/>
</dbReference>
<comment type="caution">
    <text evidence="8">The sequence shown here is derived from an EMBL/GenBank/DDBJ whole genome shotgun (WGS) entry which is preliminary data.</text>
</comment>
<evidence type="ECO:0000256" key="1">
    <source>
        <dbReference type="ARBA" id="ARBA00000971"/>
    </source>
</evidence>
<dbReference type="InterPro" id="IPR002130">
    <property type="entry name" value="Cyclophilin-type_PPIase_dom"/>
</dbReference>
<dbReference type="Gene3D" id="2.40.100.10">
    <property type="entry name" value="Cyclophilin-like"/>
    <property type="match status" value="1"/>
</dbReference>
<evidence type="ECO:0000256" key="6">
    <source>
        <dbReference type="SAM" id="MobiDB-lite"/>
    </source>
</evidence>
<protein>
    <recommendedName>
        <fullName evidence="5">Peptidyl-prolyl cis-trans isomerase</fullName>
        <shortName evidence="5">PPIase</shortName>
        <ecNumber evidence="5">5.2.1.8</ecNumber>
    </recommendedName>
</protein>
<evidence type="ECO:0000313" key="8">
    <source>
        <dbReference type="EMBL" id="TDF99554.1"/>
    </source>
</evidence>
<dbReference type="EC" id="5.2.1.8" evidence="5"/>
<gene>
    <name evidence="8" type="ORF">E1757_06850</name>
</gene>
<evidence type="ECO:0000256" key="4">
    <source>
        <dbReference type="ARBA" id="ARBA00023235"/>
    </source>
</evidence>
<evidence type="ECO:0000256" key="5">
    <source>
        <dbReference type="RuleBase" id="RU363019"/>
    </source>
</evidence>
<dbReference type="GO" id="GO:0003755">
    <property type="term" value="F:peptidyl-prolyl cis-trans isomerase activity"/>
    <property type="evidence" value="ECO:0007669"/>
    <property type="project" value="UniProtKB-UniRule"/>
</dbReference>
<reference evidence="8 9" key="1">
    <citation type="submission" date="2019-03" db="EMBL/GenBank/DDBJ databases">
        <title>This is whole genome sequence of Paenibacillus sp MS74 strain.</title>
        <authorList>
            <person name="Trinh H.N."/>
        </authorList>
    </citation>
    <scope>NUCLEOTIDE SEQUENCE [LARGE SCALE GENOMIC DNA]</scope>
    <source>
        <strain evidence="8 9">MS74</strain>
    </source>
</reference>
<feature type="signal peptide" evidence="5">
    <location>
        <begin position="1"/>
        <end position="31"/>
    </location>
</feature>
<feature type="compositionally biased region" description="Low complexity" evidence="6">
    <location>
        <begin position="37"/>
        <end position="78"/>
    </location>
</feature>
<keyword evidence="9" id="KW-1185">Reference proteome</keyword>
<dbReference type="PRINTS" id="PR00153">
    <property type="entry name" value="CSAPPISMRASE"/>
</dbReference>
<dbReference type="PANTHER" id="PTHR45625:SF4">
    <property type="entry name" value="PEPTIDYLPROLYL ISOMERASE DOMAIN AND WD REPEAT-CONTAINING PROTEIN 1"/>
    <property type="match status" value="1"/>
</dbReference>
<feature type="domain" description="PPIase cyclophilin-type" evidence="7">
    <location>
        <begin position="93"/>
        <end position="237"/>
    </location>
</feature>
<evidence type="ECO:0000313" key="9">
    <source>
        <dbReference type="Proteomes" id="UP000295636"/>
    </source>
</evidence>
<keyword evidence="3 5" id="KW-0697">Rotamase</keyword>
<comment type="similarity">
    <text evidence="5">Belongs to the cyclophilin-type PPIase family.</text>
</comment>
<dbReference type="Proteomes" id="UP000295636">
    <property type="component" value="Unassembled WGS sequence"/>
</dbReference>
<name>A0A4V2ZU45_9BACL</name>
<organism evidence="8 9">
    <name type="scientific">Paenibacillus piri</name>
    <dbReference type="NCBI Taxonomy" id="2547395"/>
    <lineage>
        <taxon>Bacteria</taxon>
        <taxon>Bacillati</taxon>
        <taxon>Bacillota</taxon>
        <taxon>Bacilli</taxon>
        <taxon>Bacillales</taxon>
        <taxon>Paenibacillaceae</taxon>
        <taxon>Paenibacillus</taxon>
    </lineage>
</organism>